<gene>
    <name evidence="3" type="ORF">CYMTET_21659</name>
</gene>
<sequence>MRRCANREPKEDPTPEDVQLEDAAKPTGRVQEFLKLASEGWEDYQQPRNQGDIRDVILMGVSISVLVFFAMQLYRLYAAIYDLAGLKTMAEIISQGSF</sequence>
<evidence type="ECO:0000313" key="4">
    <source>
        <dbReference type="Proteomes" id="UP001190700"/>
    </source>
</evidence>
<keyword evidence="4" id="KW-1185">Reference proteome</keyword>
<feature type="region of interest" description="Disordered" evidence="1">
    <location>
        <begin position="1"/>
        <end position="23"/>
    </location>
</feature>
<dbReference type="EMBL" id="LGRX02010674">
    <property type="protein sequence ID" value="KAK3269917.1"/>
    <property type="molecule type" value="Genomic_DNA"/>
</dbReference>
<keyword evidence="2" id="KW-1133">Transmembrane helix</keyword>
<protein>
    <submittedName>
        <fullName evidence="3">Uncharacterized protein</fullName>
    </submittedName>
</protein>
<evidence type="ECO:0000313" key="3">
    <source>
        <dbReference type="EMBL" id="KAK3269917.1"/>
    </source>
</evidence>
<comment type="caution">
    <text evidence="3">The sequence shown here is derived from an EMBL/GenBank/DDBJ whole genome shotgun (WGS) entry which is preliminary data.</text>
</comment>
<evidence type="ECO:0000256" key="1">
    <source>
        <dbReference type="SAM" id="MobiDB-lite"/>
    </source>
</evidence>
<keyword evidence="2" id="KW-0472">Membrane</keyword>
<dbReference type="AlphaFoldDB" id="A0AAE0G1G1"/>
<name>A0AAE0G1G1_9CHLO</name>
<keyword evidence="2" id="KW-0812">Transmembrane</keyword>
<feature type="transmembrane region" description="Helical" evidence="2">
    <location>
        <begin position="56"/>
        <end position="77"/>
    </location>
</feature>
<reference evidence="3 4" key="1">
    <citation type="journal article" date="2015" name="Genome Biol. Evol.">
        <title>Comparative Genomics of a Bacterivorous Green Alga Reveals Evolutionary Causalities and Consequences of Phago-Mixotrophic Mode of Nutrition.</title>
        <authorList>
            <person name="Burns J.A."/>
            <person name="Paasch A."/>
            <person name="Narechania A."/>
            <person name="Kim E."/>
        </authorList>
    </citation>
    <scope>NUCLEOTIDE SEQUENCE [LARGE SCALE GENOMIC DNA]</scope>
    <source>
        <strain evidence="3 4">PLY_AMNH</strain>
    </source>
</reference>
<evidence type="ECO:0000256" key="2">
    <source>
        <dbReference type="SAM" id="Phobius"/>
    </source>
</evidence>
<proteinExistence type="predicted"/>
<dbReference type="Proteomes" id="UP001190700">
    <property type="component" value="Unassembled WGS sequence"/>
</dbReference>
<feature type="compositionally biased region" description="Basic and acidic residues" evidence="1">
    <location>
        <begin position="1"/>
        <end position="13"/>
    </location>
</feature>
<organism evidence="3 4">
    <name type="scientific">Cymbomonas tetramitiformis</name>
    <dbReference type="NCBI Taxonomy" id="36881"/>
    <lineage>
        <taxon>Eukaryota</taxon>
        <taxon>Viridiplantae</taxon>
        <taxon>Chlorophyta</taxon>
        <taxon>Pyramimonadophyceae</taxon>
        <taxon>Pyramimonadales</taxon>
        <taxon>Pyramimonadaceae</taxon>
        <taxon>Cymbomonas</taxon>
    </lineage>
</organism>
<accession>A0AAE0G1G1</accession>